<evidence type="ECO:0000256" key="7">
    <source>
        <dbReference type="ARBA" id="ARBA00023306"/>
    </source>
</evidence>
<dbReference type="GO" id="GO:0032153">
    <property type="term" value="C:cell division site"/>
    <property type="evidence" value="ECO:0007669"/>
    <property type="project" value="UniProtKB-UniRule"/>
</dbReference>
<comment type="caution">
    <text evidence="11">The sequence shown here is derived from an EMBL/GenBank/DDBJ whole genome shotgun (WGS) entry which is preliminary data.</text>
</comment>
<name>A0A2W1P6F9_PAEXE</name>
<keyword evidence="12" id="KW-1185">Reference proteome</keyword>
<evidence type="ECO:0000256" key="6">
    <source>
        <dbReference type="ARBA" id="ARBA00023136"/>
    </source>
</evidence>
<evidence type="ECO:0000256" key="3">
    <source>
        <dbReference type="ARBA" id="ARBA00022618"/>
    </source>
</evidence>
<dbReference type="Proteomes" id="UP000214746">
    <property type="component" value="Unassembled WGS sequence"/>
</dbReference>
<dbReference type="Gene3D" id="3.10.20.310">
    <property type="entry name" value="membrane protein fhac"/>
    <property type="match status" value="1"/>
</dbReference>
<evidence type="ECO:0000313" key="11">
    <source>
        <dbReference type="EMBL" id="PZE22648.1"/>
    </source>
</evidence>
<comment type="function">
    <text evidence="8">Cell division protein that may be involved in stabilizing or promoting the assembly of the division complex.</text>
</comment>
<keyword evidence="5 8" id="KW-1133">Transmembrane helix</keyword>
<dbReference type="Gene3D" id="3.40.50.10960">
    <property type="match status" value="1"/>
</dbReference>
<dbReference type="OrthoDB" id="2677691at2"/>
<dbReference type="EMBL" id="NHRJ02000001">
    <property type="protein sequence ID" value="PZE22648.1"/>
    <property type="molecule type" value="Genomic_DNA"/>
</dbReference>
<evidence type="ECO:0000256" key="1">
    <source>
        <dbReference type="ARBA" id="ARBA00004370"/>
    </source>
</evidence>
<gene>
    <name evidence="8" type="primary">divIB</name>
    <name evidence="11" type="ORF">CBW46_002445</name>
</gene>
<dbReference type="InterPro" id="IPR034746">
    <property type="entry name" value="POTRA"/>
</dbReference>
<evidence type="ECO:0000256" key="4">
    <source>
        <dbReference type="ARBA" id="ARBA00022692"/>
    </source>
</evidence>
<dbReference type="InterPro" id="IPR050487">
    <property type="entry name" value="FtsQ_DivIB"/>
</dbReference>
<keyword evidence="3 8" id="KW-0132">Cell division</keyword>
<keyword evidence="2 8" id="KW-1003">Cell membrane</keyword>
<feature type="compositionally biased region" description="Polar residues" evidence="9">
    <location>
        <begin position="306"/>
        <end position="315"/>
    </location>
</feature>
<evidence type="ECO:0000313" key="12">
    <source>
        <dbReference type="Proteomes" id="UP000214746"/>
    </source>
</evidence>
<protein>
    <recommendedName>
        <fullName evidence="8">Cell division protein DivIB</fullName>
    </recommendedName>
</protein>
<dbReference type="PANTHER" id="PTHR37820">
    <property type="entry name" value="CELL DIVISION PROTEIN DIVIB"/>
    <property type="match status" value="1"/>
</dbReference>
<keyword evidence="4 8" id="KW-0812">Transmembrane</keyword>
<comment type="similarity">
    <text evidence="8">Belongs to the FtsQ/DivIB family. DivIB subfamily.</text>
</comment>
<evidence type="ECO:0000256" key="2">
    <source>
        <dbReference type="ARBA" id="ARBA00022475"/>
    </source>
</evidence>
<evidence type="ECO:0000256" key="9">
    <source>
        <dbReference type="SAM" id="MobiDB-lite"/>
    </source>
</evidence>
<comment type="subcellular location">
    <subcellularLocation>
        <location evidence="8">Cell membrane</location>
        <topology evidence="8">Single-pass type II membrane protein</topology>
    </subcellularLocation>
    <subcellularLocation>
        <location evidence="1">Membrane</location>
    </subcellularLocation>
    <text evidence="8">Localizes to the division septum.</text>
</comment>
<dbReference type="AlphaFoldDB" id="A0A2W1P6F9"/>
<organism evidence="11 12">
    <name type="scientific">Paenibacillus xerothermodurans</name>
    <dbReference type="NCBI Taxonomy" id="1977292"/>
    <lineage>
        <taxon>Bacteria</taxon>
        <taxon>Bacillati</taxon>
        <taxon>Bacillota</taxon>
        <taxon>Bacilli</taxon>
        <taxon>Bacillales</taxon>
        <taxon>Paenibacillaceae</taxon>
        <taxon>Paenibacillus</taxon>
    </lineage>
</organism>
<feature type="region of interest" description="Disordered" evidence="9">
    <location>
        <begin position="248"/>
        <end position="315"/>
    </location>
</feature>
<sequence length="315" mass="34542">MRAEERLPVIPKSKPKTPSRANKKLLAFLFLFFITLLCVLFFQSSFSKISSIEIQGQELLTAETIGQAAAVKPGDHFFSVSSSTIENQVQTLPMIESAEVTKHFPGVIRVKVKEFPKVAYQFGENNQPEAILADGSVMAVTEQMNFILDKPILSGWSGSENLKAELCKTLGSIPSVQFSDVSEIKPDPSESYPDRIKLYTRSQFEVITTIGYLPDKLKYLDSYIANLKEKKINTGVLTLLEADTHAPFAVEQPQTTDADSGSQETAVQDDNTYQQPKGASAGSSDQHSSEETTRETTKPPAADENAASTDAHQGD</sequence>
<evidence type="ECO:0000259" key="10">
    <source>
        <dbReference type="PROSITE" id="PS51779"/>
    </source>
</evidence>
<accession>A0A2W1P6F9</accession>
<keyword evidence="6 8" id="KW-0472">Membrane</keyword>
<evidence type="ECO:0000256" key="8">
    <source>
        <dbReference type="HAMAP-Rule" id="MF_00912"/>
    </source>
</evidence>
<dbReference type="InterPro" id="IPR013685">
    <property type="entry name" value="POTRA_FtsQ_type"/>
</dbReference>
<dbReference type="PANTHER" id="PTHR37820:SF1">
    <property type="entry name" value="CELL DIVISION PROTEIN FTSQ"/>
    <property type="match status" value="1"/>
</dbReference>
<dbReference type="GO" id="GO:0043093">
    <property type="term" value="P:FtsZ-dependent cytokinesis"/>
    <property type="evidence" value="ECO:0007669"/>
    <property type="project" value="UniProtKB-UniRule"/>
</dbReference>
<dbReference type="PROSITE" id="PS51779">
    <property type="entry name" value="POTRA"/>
    <property type="match status" value="1"/>
</dbReference>
<dbReference type="HAMAP" id="MF_00912">
    <property type="entry name" value="DivIB"/>
    <property type="match status" value="1"/>
</dbReference>
<proteinExistence type="inferred from homology"/>
<dbReference type="InterPro" id="IPR026580">
    <property type="entry name" value="DivIB"/>
</dbReference>
<feature type="compositionally biased region" description="Basic and acidic residues" evidence="9">
    <location>
        <begin position="287"/>
        <end position="297"/>
    </location>
</feature>
<feature type="compositionally biased region" description="Polar residues" evidence="9">
    <location>
        <begin position="252"/>
        <end position="286"/>
    </location>
</feature>
<feature type="domain" description="POTRA" evidence="10">
    <location>
        <begin position="47"/>
        <end position="115"/>
    </location>
</feature>
<keyword evidence="7 8" id="KW-0131">Cell cycle</keyword>
<dbReference type="GO" id="GO:0005886">
    <property type="term" value="C:plasma membrane"/>
    <property type="evidence" value="ECO:0007669"/>
    <property type="project" value="UniProtKB-SubCell"/>
</dbReference>
<reference evidence="11" key="1">
    <citation type="submission" date="2018-06" db="EMBL/GenBank/DDBJ databases">
        <title>Paenibacillus xerothermodurans sp. nov. an extremely dry heat resistant spore forming bacterium isolated from the soil of Cape Canaveral, Florida.</title>
        <authorList>
            <person name="Seuylemezian A."/>
            <person name="Kaur N."/>
            <person name="Patil P."/>
            <person name="Patil P."/>
            <person name="Mayilraj S."/>
            <person name="Vaishampayan P."/>
        </authorList>
    </citation>
    <scope>NUCLEOTIDE SEQUENCE [LARGE SCALE GENOMIC DNA]</scope>
    <source>
        <strain evidence="11">ATCC 27380</strain>
    </source>
</reference>
<dbReference type="Pfam" id="PF08478">
    <property type="entry name" value="POTRA_1"/>
    <property type="match status" value="1"/>
</dbReference>
<dbReference type="RefSeq" id="WP_089198418.1">
    <property type="nucleotide sequence ID" value="NZ_NHRJ02000001.1"/>
</dbReference>
<evidence type="ECO:0000256" key="5">
    <source>
        <dbReference type="ARBA" id="ARBA00022989"/>
    </source>
</evidence>